<keyword evidence="5" id="KW-0808">Transferase</keyword>
<reference evidence="7" key="1">
    <citation type="submission" date="2022-04" db="EMBL/GenBank/DDBJ databases">
        <title>Roseomonas acroporae sp. nov., isolated from coral Acropora digitifera.</title>
        <authorList>
            <person name="Sun H."/>
        </authorList>
    </citation>
    <scope>NUCLEOTIDE SEQUENCE</scope>
    <source>
        <strain evidence="7">NAR14</strain>
    </source>
</reference>
<evidence type="ECO:0000256" key="4">
    <source>
        <dbReference type="ARBA" id="ARBA00022993"/>
    </source>
</evidence>
<feature type="binding site" evidence="5">
    <location>
        <begin position="11"/>
        <end position="16"/>
    </location>
    <ligand>
        <name>ATP</name>
        <dbReference type="ChEBI" id="CHEBI:30616"/>
    </ligand>
</feature>
<evidence type="ECO:0000256" key="1">
    <source>
        <dbReference type="ARBA" id="ARBA00009018"/>
    </source>
</evidence>
<keyword evidence="3 5" id="KW-0067">ATP-binding</keyword>
<evidence type="ECO:0000256" key="3">
    <source>
        <dbReference type="ARBA" id="ARBA00022840"/>
    </source>
</evidence>
<dbReference type="EMBL" id="JALPRX010000134">
    <property type="protein sequence ID" value="MCK8787604.1"/>
    <property type="molecule type" value="Genomic_DNA"/>
</dbReference>
<comment type="subcellular location">
    <subcellularLocation>
        <location evidence="5">Cytoplasm</location>
    </subcellularLocation>
</comment>
<gene>
    <name evidence="5" type="primary">coaE</name>
    <name evidence="7" type="ORF">M0638_24870</name>
</gene>
<dbReference type="AlphaFoldDB" id="A0A9X2BZ23"/>
<comment type="caution">
    <text evidence="7">The sequence shown here is derived from an EMBL/GenBank/DDBJ whole genome shotgun (WGS) entry which is preliminary data.</text>
</comment>
<evidence type="ECO:0000313" key="7">
    <source>
        <dbReference type="EMBL" id="MCK8787604.1"/>
    </source>
</evidence>
<comment type="similarity">
    <text evidence="1 5">Belongs to the CoaE family.</text>
</comment>
<dbReference type="CDD" id="cd02022">
    <property type="entry name" value="DPCK"/>
    <property type="match status" value="1"/>
</dbReference>
<feature type="compositionally biased region" description="Low complexity" evidence="6">
    <location>
        <begin position="254"/>
        <end position="271"/>
    </location>
</feature>
<keyword evidence="8" id="KW-1185">Reference proteome</keyword>
<organism evidence="7 8">
    <name type="scientific">Roseomonas acroporae</name>
    <dbReference type="NCBI Taxonomy" id="2937791"/>
    <lineage>
        <taxon>Bacteria</taxon>
        <taxon>Pseudomonadati</taxon>
        <taxon>Pseudomonadota</taxon>
        <taxon>Alphaproteobacteria</taxon>
        <taxon>Acetobacterales</taxon>
        <taxon>Roseomonadaceae</taxon>
        <taxon>Roseomonas</taxon>
    </lineage>
</organism>
<keyword evidence="5" id="KW-0963">Cytoplasm</keyword>
<dbReference type="PROSITE" id="PS51219">
    <property type="entry name" value="DPCK"/>
    <property type="match status" value="1"/>
</dbReference>
<dbReference type="GO" id="GO:0005737">
    <property type="term" value="C:cytoplasm"/>
    <property type="evidence" value="ECO:0007669"/>
    <property type="project" value="UniProtKB-SubCell"/>
</dbReference>
<accession>A0A9X2BZ23</accession>
<evidence type="ECO:0000256" key="2">
    <source>
        <dbReference type="ARBA" id="ARBA00022741"/>
    </source>
</evidence>
<name>A0A9X2BZ23_9PROT</name>
<dbReference type="InterPro" id="IPR001977">
    <property type="entry name" value="Depp_CoAkinase"/>
</dbReference>
<dbReference type="Gene3D" id="3.40.50.300">
    <property type="entry name" value="P-loop containing nucleotide triphosphate hydrolases"/>
    <property type="match status" value="1"/>
</dbReference>
<comment type="function">
    <text evidence="5">Catalyzes the phosphorylation of the 3'-hydroxyl group of dephosphocoenzyme A to form coenzyme A.</text>
</comment>
<evidence type="ECO:0000256" key="6">
    <source>
        <dbReference type="SAM" id="MobiDB-lite"/>
    </source>
</evidence>
<feature type="region of interest" description="Disordered" evidence="6">
    <location>
        <begin position="73"/>
        <end position="110"/>
    </location>
</feature>
<dbReference type="GO" id="GO:0015937">
    <property type="term" value="P:coenzyme A biosynthetic process"/>
    <property type="evidence" value="ECO:0007669"/>
    <property type="project" value="UniProtKB-UniRule"/>
</dbReference>
<dbReference type="PANTHER" id="PTHR10695:SF46">
    <property type="entry name" value="BIFUNCTIONAL COENZYME A SYNTHASE-RELATED"/>
    <property type="match status" value="1"/>
</dbReference>
<dbReference type="GO" id="GO:0004140">
    <property type="term" value="F:dephospho-CoA kinase activity"/>
    <property type="evidence" value="ECO:0007669"/>
    <property type="project" value="UniProtKB-UniRule"/>
</dbReference>
<keyword evidence="2 5" id="KW-0547">Nucleotide-binding</keyword>
<protein>
    <recommendedName>
        <fullName evidence="5">Dephospho-CoA kinase</fullName>
        <ecNumber evidence="5">2.7.1.24</ecNumber>
    </recommendedName>
    <alternativeName>
        <fullName evidence="5">Dephosphocoenzyme A kinase</fullName>
    </alternativeName>
</protein>
<feature type="region of interest" description="Disordered" evidence="6">
    <location>
        <begin position="235"/>
        <end position="271"/>
    </location>
</feature>
<keyword evidence="5 7" id="KW-0418">Kinase</keyword>
<feature type="compositionally biased region" description="Basic and acidic residues" evidence="6">
    <location>
        <begin position="100"/>
        <end position="110"/>
    </location>
</feature>
<feature type="compositionally biased region" description="Low complexity" evidence="6">
    <location>
        <begin position="90"/>
        <end position="99"/>
    </location>
</feature>
<dbReference type="Proteomes" id="UP001139516">
    <property type="component" value="Unassembled WGS sequence"/>
</dbReference>
<comment type="pathway">
    <text evidence="5">Cofactor biosynthesis; coenzyme A biosynthesis; CoA from (R)-pantothenate: step 5/5.</text>
</comment>
<keyword evidence="4 5" id="KW-0173">Coenzyme A biosynthesis</keyword>
<evidence type="ECO:0000313" key="8">
    <source>
        <dbReference type="Proteomes" id="UP001139516"/>
    </source>
</evidence>
<comment type="catalytic activity">
    <reaction evidence="5">
        <text>3'-dephospho-CoA + ATP = ADP + CoA + H(+)</text>
        <dbReference type="Rhea" id="RHEA:18245"/>
        <dbReference type="ChEBI" id="CHEBI:15378"/>
        <dbReference type="ChEBI" id="CHEBI:30616"/>
        <dbReference type="ChEBI" id="CHEBI:57287"/>
        <dbReference type="ChEBI" id="CHEBI:57328"/>
        <dbReference type="ChEBI" id="CHEBI:456216"/>
        <dbReference type="EC" id="2.7.1.24"/>
    </reaction>
</comment>
<dbReference type="HAMAP" id="MF_00376">
    <property type="entry name" value="Dephospho_CoA_kinase"/>
    <property type="match status" value="1"/>
</dbReference>
<proteinExistence type="inferred from homology"/>
<evidence type="ECO:0000256" key="5">
    <source>
        <dbReference type="HAMAP-Rule" id="MF_00376"/>
    </source>
</evidence>
<dbReference type="PANTHER" id="PTHR10695">
    <property type="entry name" value="DEPHOSPHO-COA KINASE-RELATED"/>
    <property type="match status" value="1"/>
</dbReference>
<dbReference type="SUPFAM" id="SSF52540">
    <property type="entry name" value="P-loop containing nucleoside triphosphate hydrolases"/>
    <property type="match status" value="1"/>
</dbReference>
<dbReference type="GO" id="GO:0005524">
    <property type="term" value="F:ATP binding"/>
    <property type="evidence" value="ECO:0007669"/>
    <property type="project" value="UniProtKB-UniRule"/>
</dbReference>
<dbReference type="EC" id="2.7.1.24" evidence="5"/>
<feature type="compositionally biased region" description="Basic residues" evidence="6">
    <location>
        <begin position="244"/>
        <end position="253"/>
    </location>
</feature>
<dbReference type="Pfam" id="PF01121">
    <property type="entry name" value="CoaE"/>
    <property type="match status" value="2"/>
</dbReference>
<sequence>MRIIGLTGGIGMGKSTAAGIFRRLGVPVFDADLAVHRLQGPGGRAVAPIGEAFPGTLRETPRGRMVDREALRRAVLGDPARRDSGAPAATSDRTTPNRTTTDRAVPDRAMPDRAMPDRAALNRLERIVHPLVRDEERRFLARARRRGLPLVVLDVPLLFETRGEGRCDAVVVVSAPAAVQRVRVLLRPGMTPERLDAILARQMPDAEKRRRADHVVWTGLSRHATQRAIRALVRRLRTGDGGPRRRGARRRSRAAPGAVTPRSAAPRSAAS</sequence>
<dbReference type="RefSeq" id="WP_248669653.1">
    <property type="nucleotide sequence ID" value="NZ_JALPRX010000134.1"/>
</dbReference>
<dbReference type="InterPro" id="IPR027417">
    <property type="entry name" value="P-loop_NTPase"/>
</dbReference>